<keyword evidence="2" id="KW-1003">Cell membrane</keyword>
<evidence type="ECO:0000256" key="6">
    <source>
        <dbReference type="ARBA" id="ARBA00037281"/>
    </source>
</evidence>
<reference evidence="11 12" key="1">
    <citation type="submission" date="2023-12" db="EMBL/GenBank/DDBJ databases">
        <title>Baltic Sea Cyanobacteria.</title>
        <authorList>
            <person name="Delbaje E."/>
            <person name="Fewer D.P."/>
            <person name="Shishido T.K."/>
        </authorList>
    </citation>
    <scope>NUCLEOTIDE SEQUENCE [LARGE SCALE GENOMIC DNA]</scope>
    <source>
        <strain evidence="11 12">UHCC 0139</strain>
    </source>
</reference>
<gene>
    <name evidence="11" type="ORF">VB738_10235</name>
</gene>
<evidence type="ECO:0000256" key="8">
    <source>
        <dbReference type="ARBA" id="ARBA00038120"/>
    </source>
</evidence>
<evidence type="ECO:0000313" key="11">
    <source>
        <dbReference type="EMBL" id="MEA5391634.1"/>
    </source>
</evidence>
<keyword evidence="4 11" id="KW-0808">Transferase</keyword>
<evidence type="ECO:0000256" key="2">
    <source>
        <dbReference type="ARBA" id="ARBA00022475"/>
    </source>
</evidence>
<comment type="function">
    <text evidence="6">Catalyzes the glycosylation of 4,4'-diaponeurosporenoate, i.e. the esterification of glucose at the C1'' position with the carboxyl group of 4,4'-diaponeurosporenic acid, to form glycosyl-4,4'-diaponeurosporenoate. This is a step in the biosynthesis of staphyloxanthin, an orange pigment present in most staphylococci strains.</text>
</comment>
<dbReference type="EMBL" id="JAYGHX010000005">
    <property type="protein sequence ID" value="MEA5391634.1"/>
    <property type="molecule type" value="Genomic_DNA"/>
</dbReference>
<dbReference type="GO" id="GO:0016757">
    <property type="term" value="F:glycosyltransferase activity"/>
    <property type="evidence" value="ECO:0007669"/>
    <property type="project" value="UniProtKB-KW"/>
</dbReference>
<keyword evidence="5" id="KW-0472">Membrane</keyword>
<sequence>MTTPELFVGITSWNSELFLPHCLEALQATTAGLHSRVCVLDNGSTDRSVAIARQRGAEVLQRRCSQPEALNALLNRSRSPYTLLLHADVILLAPDWFELCRSRLVEGVALVSPQDIGCGPLTRPFGAGMPESSFLLMHTRRFRRCRRLHWRRKGRLPRPRYEVDFHGPHITHHLPRELQRQKLDWVPMDVYVSNRASEPLFTPASPPAVWSDELAYLRYGLGNFYGLDGTITHYHNWYDRIAAREKSEAAPNPARKDFPVDFIRSYTHRLLEDYGAGRLELPTDLSTTRTPRAL</sequence>
<comment type="pathway">
    <text evidence="7">Carotenoid biosynthesis; staphyloxanthin biosynthesis; staphyloxanthin from farnesyl diphosphate: step 4/5.</text>
</comment>
<comment type="subcellular location">
    <subcellularLocation>
        <location evidence="1">Cell membrane</location>
    </subcellularLocation>
</comment>
<keyword evidence="3 11" id="KW-0328">Glycosyltransferase</keyword>
<organism evidence="11 12">
    <name type="scientific">Cyanobium gracile UHCC 0139</name>
    <dbReference type="NCBI Taxonomy" id="3110308"/>
    <lineage>
        <taxon>Bacteria</taxon>
        <taxon>Bacillati</taxon>
        <taxon>Cyanobacteriota</taxon>
        <taxon>Cyanophyceae</taxon>
        <taxon>Synechococcales</taxon>
        <taxon>Prochlorococcaceae</taxon>
        <taxon>Cyanobium</taxon>
    </lineage>
</organism>
<feature type="domain" description="Glycosyltransferase 2-like" evidence="10">
    <location>
        <begin position="8"/>
        <end position="114"/>
    </location>
</feature>
<dbReference type="Pfam" id="PF00535">
    <property type="entry name" value="Glycos_transf_2"/>
    <property type="match status" value="1"/>
</dbReference>
<evidence type="ECO:0000256" key="1">
    <source>
        <dbReference type="ARBA" id="ARBA00004236"/>
    </source>
</evidence>
<evidence type="ECO:0000256" key="4">
    <source>
        <dbReference type="ARBA" id="ARBA00022679"/>
    </source>
</evidence>
<protein>
    <recommendedName>
        <fullName evidence="9">4,4'-diaponeurosporenoate glycosyltransferase</fullName>
    </recommendedName>
</protein>
<evidence type="ECO:0000259" key="10">
    <source>
        <dbReference type="Pfam" id="PF00535"/>
    </source>
</evidence>
<name>A0ABU5RV10_9CYAN</name>
<dbReference type="RefSeq" id="WP_323305650.1">
    <property type="nucleotide sequence ID" value="NZ_JAYGHX010000005.1"/>
</dbReference>
<evidence type="ECO:0000256" key="7">
    <source>
        <dbReference type="ARBA" id="ARBA00037904"/>
    </source>
</evidence>
<comment type="similarity">
    <text evidence="8">Belongs to the glycosyltransferase 2 family. CrtQ subfamily.</text>
</comment>
<dbReference type="Gene3D" id="3.90.550.10">
    <property type="entry name" value="Spore Coat Polysaccharide Biosynthesis Protein SpsA, Chain A"/>
    <property type="match status" value="1"/>
</dbReference>
<accession>A0ABU5RV10</accession>
<evidence type="ECO:0000313" key="12">
    <source>
        <dbReference type="Proteomes" id="UP001304461"/>
    </source>
</evidence>
<proteinExistence type="inferred from homology"/>
<dbReference type="SUPFAM" id="SSF53448">
    <property type="entry name" value="Nucleotide-diphospho-sugar transferases"/>
    <property type="match status" value="1"/>
</dbReference>
<evidence type="ECO:0000256" key="9">
    <source>
        <dbReference type="ARBA" id="ARBA00040345"/>
    </source>
</evidence>
<dbReference type="InterPro" id="IPR001173">
    <property type="entry name" value="Glyco_trans_2-like"/>
</dbReference>
<dbReference type="InterPro" id="IPR029044">
    <property type="entry name" value="Nucleotide-diphossugar_trans"/>
</dbReference>
<dbReference type="Proteomes" id="UP001304461">
    <property type="component" value="Unassembled WGS sequence"/>
</dbReference>
<dbReference type="PANTHER" id="PTHR43646:SF2">
    <property type="entry name" value="GLYCOSYLTRANSFERASE 2-LIKE DOMAIN-CONTAINING PROTEIN"/>
    <property type="match status" value="1"/>
</dbReference>
<evidence type="ECO:0000256" key="5">
    <source>
        <dbReference type="ARBA" id="ARBA00023136"/>
    </source>
</evidence>
<dbReference type="PANTHER" id="PTHR43646">
    <property type="entry name" value="GLYCOSYLTRANSFERASE"/>
    <property type="match status" value="1"/>
</dbReference>
<evidence type="ECO:0000256" key="3">
    <source>
        <dbReference type="ARBA" id="ARBA00022676"/>
    </source>
</evidence>
<keyword evidence="12" id="KW-1185">Reference proteome</keyword>
<comment type="caution">
    <text evidence="11">The sequence shown here is derived from an EMBL/GenBank/DDBJ whole genome shotgun (WGS) entry which is preliminary data.</text>
</comment>